<dbReference type="Proteomes" id="UP001054902">
    <property type="component" value="Unassembled WGS sequence"/>
</dbReference>
<dbReference type="PANTHER" id="PTHR10840">
    <property type="entry name" value="PROGRAMMED CELL DEATH PROTEIN 5"/>
    <property type="match status" value="1"/>
</dbReference>
<dbReference type="GO" id="GO:0003677">
    <property type="term" value="F:DNA binding"/>
    <property type="evidence" value="ECO:0007669"/>
    <property type="project" value="InterPro"/>
</dbReference>
<reference evidence="3 4" key="1">
    <citation type="journal article" date="2021" name="Sci. Rep.">
        <title>The genome of the diatom Chaetoceros tenuissimus carries an ancient integrated fragment of an extant virus.</title>
        <authorList>
            <person name="Hongo Y."/>
            <person name="Kimura K."/>
            <person name="Takaki Y."/>
            <person name="Yoshida Y."/>
            <person name="Baba S."/>
            <person name="Kobayashi G."/>
            <person name="Nagasaki K."/>
            <person name="Hano T."/>
            <person name="Tomaru Y."/>
        </authorList>
    </citation>
    <scope>NUCLEOTIDE SEQUENCE [LARGE SCALE GENOMIC DNA]</scope>
    <source>
        <strain evidence="3 4">NIES-3715</strain>
    </source>
</reference>
<evidence type="ECO:0000313" key="3">
    <source>
        <dbReference type="EMBL" id="GFH49109.1"/>
    </source>
</evidence>
<feature type="region of interest" description="Disordered" evidence="2">
    <location>
        <begin position="104"/>
        <end position="131"/>
    </location>
</feature>
<dbReference type="SUPFAM" id="SSF46950">
    <property type="entry name" value="Double-stranded DNA-binding domain"/>
    <property type="match status" value="1"/>
</dbReference>
<dbReference type="GO" id="GO:0005829">
    <property type="term" value="C:cytosol"/>
    <property type="evidence" value="ECO:0007669"/>
    <property type="project" value="TreeGrafter"/>
</dbReference>
<dbReference type="Pfam" id="PF01984">
    <property type="entry name" value="dsDNA_bind"/>
    <property type="match status" value="1"/>
</dbReference>
<comment type="caution">
    <text evidence="3">The sequence shown here is derived from an EMBL/GenBank/DDBJ whole genome shotgun (WGS) entry which is preliminary data.</text>
</comment>
<organism evidence="3 4">
    <name type="scientific">Chaetoceros tenuissimus</name>
    <dbReference type="NCBI Taxonomy" id="426638"/>
    <lineage>
        <taxon>Eukaryota</taxon>
        <taxon>Sar</taxon>
        <taxon>Stramenopiles</taxon>
        <taxon>Ochrophyta</taxon>
        <taxon>Bacillariophyta</taxon>
        <taxon>Coscinodiscophyceae</taxon>
        <taxon>Chaetocerotophycidae</taxon>
        <taxon>Chaetocerotales</taxon>
        <taxon>Chaetocerotaceae</taxon>
        <taxon>Chaetoceros</taxon>
    </lineage>
</organism>
<protein>
    <recommendedName>
        <fullName evidence="5">Programmed cell death protein 5</fullName>
    </recommendedName>
</protein>
<gene>
    <name evidence="3" type="ORF">CTEN210_05585</name>
</gene>
<keyword evidence="4" id="KW-1185">Reference proteome</keyword>
<dbReference type="InterPro" id="IPR036883">
    <property type="entry name" value="PDCD5-like_sf"/>
</dbReference>
<accession>A0AAD3CQT1</accession>
<dbReference type="GO" id="GO:0005634">
    <property type="term" value="C:nucleus"/>
    <property type="evidence" value="ECO:0007669"/>
    <property type="project" value="TreeGrafter"/>
</dbReference>
<evidence type="ECO:0000256" key="1">
    <source>
        <dbReference type="ARBA" id="ARBA00010490"/>
    </source>
</evidence>
<dbReference type="EMBL" id="BLLK01000032">
    <property type="protein sequence ID" value="GFH49109.1"/>
    <property type="molecule type" value="Genomic_DNA"/>
</dbReference>
<evidence type="ECO:0000313" key="4">
    <source>
        <dbReference type="Proteomes" id="UP001054902"/>
    </source>
</evidence>
<sequence length="131" mass="14270">MDNVRPDEIPDGFTAADPTNNGGQGDQQAAQRVAKEEQRRAILEQALTPEALARLGTLKLVKPEKASAVEGMIASMAMTGKIQTRINEGKLIEMLEGIGAKQSKPTNINIQRKKYAFDSDDSDDDNDDDLL</sequence>
<feature type="compositionally biased region" description="Acidic residues" evidence="2">
    <location>
        <begin position="118"/>
        <end position="131"/>
    </location>
</feature>
<proteinExistence type="inferred from homology"/>
<comment type="similarity">
    <text evidence="1">Belongs to the PDCD5 family.</text>
</comment>
<dbReference type="InterPro" id="IPR002836">
    <property type="entry name" value="PDCD5-like"/>
</dbReference>
<name>A0AAD3CQT1_9STRA</name>
<feature type="region of interest" description="Disordered" evidence="2">
    <location>
        <begin position="1"/>
        <end position="37"/>
    </location>
</feature>
<dbReference type="AlphaFoldDB" id="A0AAD3CQT1"/>
<evidence type="ECO:0000256" key="2">
    <source>
        <dbReference type="SAM" id="MobiDB-lite"/>
    </source>
</evidence>
<dbReference type="Gene3D" id="1.10.8.140">
    <property type="entry name" value="PDCD5-like"/>
    <property type="match status" value="1"/>
</dbReference>
<evidence type="ECO:0008006" key="5">
    <source>
        <dbReference type="Google" id="ProtNLM"/>
    </source>
</evidence>
<dbReference type="PANTHER" id="PTHR10840:SF0">
    <property type="entry name" value="PROGRAMMED CELL DEATH PROTEIN 5"/>
    <property type="match status" value="1"/>
</dbReference>